<evidence type="ECO:0000313" key="3">
    <source>
        <dbReference type="Proteomes" id="UP000295254"/>
    </source>
</evidence>
<dbReference type="AlphaFoldDB" id="A0A1H2NRL7"/>
<dbReference type="GO" id="GO:1905502">
    <property type="term" value="F:acetyl-CoA binding"/>
    <property type="evidence" value="ECO:0007669"/>
    <property type="project" value="TreeGrafter"/>
</dbReference>
<dbReference type="CDD" id="cd04301">
    <property type="entry name" value="NAT_SF"/>
    <property type="match status" value="1"/>
</dbReference>
<feature type="domain" description="N-acetyltransferase" evidence="1">
    <location>
        <begin position="3"/>
        <end position="155"/>
    </location>
</feature>
<name>A0A1H2NRL7_PSEVA</name>
<dbReference type="InterPro" id="IPR016181">
    <property type="entry name" value="Acyl_CoA_acyltransferase"/>
</dbReference>
<dbReference type="EMBL" id="RRZK01000011">
    <property type="protein sequence ID" value="TDB64255.1"/>
    <property type="molecule type" value="Genomic_DNA"/>
</dbReference>
<sequence length="155" mass="18115">MTLRLDWLTEHMHHSDTFAAWIHRQFHYEYAQQPLADWQREFSEGQRNDDWKCLIALDHDHDLLLGGAALARADLAHRPDLGPWLACVFVTPQARGTGLAQRLIEGICAKARDNGVSRIYLHTQDRSDYYAQRGWSALERFQAWGKEQWLMSREL</sequence>
<dbReference type="InterPro" id="IPR039840">
    <property type="entry name" value="NAA80"/>
</dbReference>
<dbReference type="STRING" id="95300.SAMN05216558_2771"/>
<protein>
    <submittedName>
        <fullName evidence="2">GNAT family N-acetyltransferase</fullName>
    </submittedName>
</protein>
<dbReference type="Pfam" id="PF00583">
    <property type="entry name" value="Acetyltransf_1"/>
    <property type="match status" value="1"/>
</dbReference>
<proteinExistence type="predicted"/>
<reference evidence="3" key="1">
    <citation type="journal article" date="2019" name="bioRxiv">
        <title>Bacterially produced spermidine induces plant systemic susceptibility to pathogens.</title>
        <authorList>
            <person name="Melnyk R.A."/>
            <person name="Beskrovnaya P.A."/>
            <person name="Liu Z."/>
            <person name="Song Y."/>
            <person name="Haney C.H."/>
        </authorList>
    </citation>
    <scope>NUCLEOTIDE SEQUENCE [LARGE SCALE GENOMIC DNA]</scope>
    <source>
        <strain evidence="3">Dha-51</strain>
    </source>
</reference>
<dbReference type="Proteomes" id="UP000295254">
    <property type="component" value="Unassembled WGS sequence"/>
</dbReference>
<dbReference type="PANTHER" id="PTHR13538">
    <property type="entry name" value="N-ACETYLTRANSFERASE 6"/>
    <property type="match status" value="1"/>
</dbReference>
<dbReference type="PROSITE" id="PS51186">
    <property type="entry name" value="GNAT"/>
    <property type="match status" value="1"/>
</dbReference>
<dbReference type="Gene3D" id="3.40.630.30">
    <property type="match status" value="1"/>
</dbReference>
<evidence type="ECO:0000259" key="1">
    <source>
        <dbReference type="PROSITE" id="PS51186"/>
    </source>
</evidence>
<keyword evidence="3" id="KW-1185">Reference proteome</keyword>
<dbReference type="PANTHER" id="PTHR13538:SF4">
    <property type="entry name" value="N-ALPHA-ACETYLTRANSFERASE 80"/>
    <property type="match status" value="1"/>
</dbReference>
<accession>A0A1H2NRL7</accession>
<dbReference type="RefSeq" id="WP_093223075.1">
    <property type="nucleotide sequence ID" value="NZ_LT629803.1"/>
</dbReference>
<comment type="caution">
    <text evidence="2">The sequence shown here is derived from an EMBL/GenBank/DDBJ whole genome shotgun (WGS) entry which is preliminary data.</text>
</comment>
<organism evidence="2 3">
    <name type="scientific">Pseudomonas vancouverensis</name>
    <dbReference type="NCBI Taxonomy" id="95300"/>
    <lineage>
        <taxon>Bacteria</taxon>
        <taxon>Pseudomonadati</taxon>
        <taxon>Pseudomonadota</taxon>
        <taxon>Gammaproteobacteria</taxon>
        <taxon>Pseudomonadales</taxon>
        <taxon>Pseudomonadaceae</taxon>
        <taxon>Pseudomonas</taxon>
    </lineage>
</organism>
<dbReference type="GO" id="GO:0005737">
    <property type="term" value="C:cytoplasm"/>
    <property type="evidence" value="ECO:0007669"/>
    <property type="project" value="TreeGrafter"/>
</dbReference>
<dbReference type="InterPro" id="IPR000182">
    <property type="entry name" value="GNAT_dom"/>
</dbReference>
<dbReference type="GO" id="GO:0008080">
    <property type="term" value="F:N-acetyltransferase activity"/>
    <property type="evidence" value="ECO:0007669"/>
    <property type="project" value="InterPro"/>
</dbReference>
<evidence type="ECO:0000313" key="2">
    <source>
        <dbReference type="EMBL" id="TDB64255.1"/>
    </source>
</evidence>
<keyword evidence="2" id="KW-0808">Transferase</keyword>
<gene>
    <name evidence="2" type="ORF">EIY72_11565</name>
</gene>
<dbReference type="OrthoDB" id="7678938at2"/>
<dbReference type="SUPFAM" id="SSF55729">
    <property type="entry name" value="Acyl-CoA N-acyltransferases (Nat)"/>
    <property type="match status" value="1"/>
</dbReference>